<evidence type="ECO:0000256" key="2">
    <source>
        <dbReference type="ARBA" id="ARBA00023125"/>
    </source>
</evidence>
<dbReference type="SUPFAM" id="SSF48008">
    <property type="entry name" value="GntR ligand-binding domain-like"/>
    <property type="match status" value="1"/>
</dbReference>
<dbReference type="Gene3D" id="1.10.10.10">
    <property type="entry name" value="Winged helix-like DNA-binding domain superfamily/Winged helix DNA-binding domain"/>
    <property type="match status" value="1"/>
</dbReference>
<dbReference type="InterPro" id="IPR036388">
    <property type="entry name" value="WH-like_DNA-bd_sf"/>
</dbReference>
<keyword evidence="2" id="KW-0238">DNA-binding</keyword>
<evidence type="ECO:0000313" key="6">
    <source>
        <dbReference type="Proteomes" id="UP001515683"/>
    </source>
</evidence>
<dbReference type="InterPro" id="IPR008920">
    <property type="entry name" value="TF_FadR/GntR_C"/>
</dbReference>
<dbReference type="SMART" id="SM00345">
    <property type="entry name" value="HTH_GNTR"/>
    <property type="match status" value="1"/>
</dbReference>
<proteinExistence type="predicted"/>
<dbReference type="Gene3D" id="1.20.120.530">
    <property type="entry name" value="GntR ligand-binding domain-like"/>
    <property type="match status" value="1"/>
</dbReference>
<name>A0ABX0R9P1_9GAMM</name>
<sequence>MPTLKHPYDPQELPAGRDRKQTLGEALRYRITTMELKPGAVLDEVILAEEFGLSRPPVREMMRQLAAEGYIELEANRSARVSGMSYQSLRNFYLAAPALYVTTTRLAAENASAGEIEELKRIQLRFRAAIASRDVIDSVFANDQFHHTIGLMAHNPYLLPSLRRLQLDHARLGKTFYQPVNARMEQELEQAAQQHDDIIAAIERRDSDAAGILVREHLDLGRKNMAMYVTPEGMEVPESM</sequence>
<dbReference type="Pfam" id="PF00392">
    <property type="entry name" value="GntR"/>
    <property type="match status" value="1"/>
</dbReference>
<dbReference type="EMBL" id="VWXF01000002">
    <property type="protein sequence ID" value="NIF21484.1"/>
    <property type="molecule type" value="Genomic_DNA"/>
</dbReference>
<dbReference type="InterPro" id="IPR036390">
    <property type="entry name" value="WH_DNA-bd_sf"/>
</dbReference>
<dbReference type="PANTHER" id="PTHR43537:SF53">
    <property type="entry name" value="HTH-TYPE TRANSCRIPTIONAL REPRESSOR NANR"/>
    <property type="match status" value="1"/>
</dbReference>
<dbReference type="InterPro" id="IPR000524">
    <property type="entry name" value="Tscrpt_reg_HTH_GntR"/>
</dbReference>
<keyword evidence="6" id="KW-1185">Reference proteome</keyword>
<accession>A0ABX0R9P1</accession>
<comment type="caution">
    <text evidence="5">The sequence shown here is derived from an EMBL/GenBank/DDBJ whole genome shotgun (WGS) entry which is preliminary data.</text>
</comment>
<dbReference type="Pfam" id="PF07729">
    <property type="entry name" value="FCD"/>
    <property type="match status" value="1"/>
</dbReference>
<protein>
    <submittedName>
        <fullName evidence="5">GntR family transcriptional regulator</fullName>
    </submittedName>
</protein>
<keyword evidence="3" id="KW-0804">Transcription</keyword>
<organism evidence="5 6">
    <name type="scientific">Candidatus Pantoea multigeneris</name>
    <dbReference type="NCBI Taxonomy" id="2608357"/>
    <lineage>
        <taxon>Bacteria</taxon>
        <taxon>Pseudomonadati</taxon>
        <taxon>Pseudomonadota</taxon>
        <taxon>Gammaproteobacteria</taxon>
        <taxon>Enterobacterales</taxon>
        <taxon>Erwiniaceae</taxon>
        <taxon>Pantoea</taxon>
    </lineage>
</organism>
<feature type="domain" description="HTH gntR-type" evidence="4">
    <location>
        <begin position="17"/>
        <end position="84"/>
    </location>
</feature>
<dbReference type="InterPro" id="IPR011711">
    <property type="entry name" value="GntR_C"/>
</dbReference>
<evidence type="ECO:0000256" key="3">
    <source>
        <dbReference type="ARBA" id="ARBA00023163"/>
    </source>
</evidence>
<evidence type="ECO:0000256" key="1">
    <source>
        <dbReference type="ARBA" id="ARBA00023015"/>
    </source>
</evidence>
<dbReference type="PANTHER" id="PTHR43537">
    <property type="entry name" value="TRANSCRIPTIONAL REGULATOR, GNTR FAMILY"/>
    <property type="match status" value="1"/>
</dbReference>
<dbReference type="RefSeq" id="WP_167013436.1">
    <property type="nucleotide sequence ID" value="NZ_VWXF01000002.1"/>
</dbReference>
<keyword evidence="1" id="KW-0805">Transcription regulation</keyword>
<gene>
    <name evidence="5" type="ORF">F3J40_07710</name>
</gene>
<dbReference type="SUPFAM" id="SSF46785">
    <property type="entry name" value="Winged helix' DNA-binding domain"/>
    <property type="match status" value="1"/>
</dbReference>
<reference evidence="5 6" key="1">
    <citation type="journal article" date="2019" name="bioRxiv">
        <title>Bacteria contribute to plant secondary compound degradation in a generalist herbivore system.</title>
        <authorList>
            <person name="Francoeur C.B."/>
            <person name="Khadempour L."/>
            <person name="Moreira-Soto R.D."/>
            <person name="Gotting K."/>
            <person name="Book A.J."/>
            <person name="Pinto-Tomas A.A."/>
            <person name="Keefover-Ring K."/>
            <person name="Currie C.R."/>
        </authorList>
    </citation>
    <scope>NUCLEOTIDE SEQUENCE [LARGE SCALE GENOMIC DNA]</scope>
    <source>
        <strain evidence="5">Acro-835</strain>
    </source>
</reference>
<dbReference type="Proteomes" id="UP001515683">
    <property type="component" value="Unassembled WGS sequence"/>
</dbReference>
<evidence type="ECO:0000259" key="4">
    <source>
        <dbReference type="PROSITE" id="PS50949"/>
    </source>
</evidence>
<dbReference type="PROSITE" id="PS50949">
    <property type="entry name" value="HTH_GNTR"/>
    <property type="match status" value="1"/>
</dbReference>
<evidence type="ECO:0000313" key="5">
    <source>
        <dbReference type="EMBL" id="NIF21484.1"/>
    </source>
</evidence>
<dbReference type="PRINTS" id="PR00035">
    <property type="entry name" value="HTHGNTR"/>
</dbReference>
<dbReference type="SMART" id="SM00895">
    <property type="entry name" value="FCD"/>
    <property type="match status" value="1"/>
</dbReference>